<dbReference type="OrthoDB" id="10036512at2759"/>
<accession>A0A183SRB8</accession>
<gene>
    <name evidence="2" type="ORF">SSLN_LOCUS6766</name>
</gene>
<dbReference type="Proteomes" id="UP000275846">
    <property type="component" value="Unassembled WGS sequence"/>
</dbReference>
<protein>
    <submittedName>
        <fullName evidence="4">VPS13 domain-containing protein</fullName>
    </submittedName>
</protein>
<dbReference type="EMBL" id="UYSU01033842">
    <property type="protein sequence ID" value="VDL93151.1"/>
    <property type="molecule type" value="Genomic_DNA"/>
</dbReference>
<dbReference type="AlphaFoldDB" id="A0A183SRB8"/>
<feature type="compositionally biased region" description="Low complexity" evidence="1">
    <location>
        <begin position="7"/>
        <end position="24"/>
    </location>
</feature>
<evidence type="ECO:0000256" key="1">
    <source>
        <dbReference type="SAM" id="MobiDB-lite"/>
    </source>
</evidence>
<dbReference type="WBParaSite" id="SSLN_0000697901-mRNA-1">
    <property type="protein sequence ID" value="SSLN_0000697901-mRNA-1"/>
    <property type="gene ID" value="SSLN_0000697901"/>
</dbReference>
<evidence type="ECO:0000313" key="3">
    <source>
        <dbReference type="Proteomes" id="UP000275846"/>
    </source>
</evidence>
<organism evidence="4">
    <name type="scientific">Schistocephalus solidus</name>
    <name type="common">Tapeworm</name>
    <dbReference type="NCBI Taxonomy" id="70667"/>
    <lineage>
        <taxon>Eukaryota</taxon>
        <taxon>Metazoa</taxon>
        <taxon>Spiralia</taxon>
        <taxon>Lophotrochozoa</taxon>
        <taxon>Platyhelminthes</taxon>
        <taxon>Cestoda</taxon>
        <taxon>Eucestoda</taxon>
        <taxon>Diphyllobothriidea</taxon>
        <taxon>Diphyllobothriidae</taxon>
        <taxon>Schistocephalus</taxon>
    </lineage>
</organism>
<evidence type="ECO:0000313" key="2">
    <source>
        <dbReference type="EMBL" id="VDL93151.1"/>
    </source>
</evidence>
<evidence type="ECO:0000313" key="4">
    <source>
        <dbReference type="WBParaSite" id="SSLN_0000697901-mRNA-1"/>
    </source>
</evidence>
<sequence length="202" mass="22232">MREMYASDSSSWSWHLTSSSSLSYDDSDAEISSADKKTSWMAMVSDVAANKSTSTPTIEEEPMVREALSSWAICSRIPLIHLSSPLKKNGRLNVNLPADARTRLGGASDVSTLTAMGSSDETLVNDRLKSLNAYLPREFSQRARSFTDFDAWKAPNCVSFVVQSLPFDVAVDVEDLLDPIPAEEPYTQMKDAEINRLAKSAN</sequence>
<reference evidence="2 3" key="2">
    <citation type="submission" date="2018-11" db="EMBL/GenBank/DDBJ databases">
        <authorList>
            <consortium name="Pathogen Informatics"/>
        </authorList>
    </citation>
    <scope>NUCLEOTIDE SEQUENCE [LARGE SCALE GENOMIC DNA]</scope>
    <source>
        <strain evidence="2 3">NST_G2</strain>
    </source>
</reference>
<keyword evidence="3" id="KW-1185">Reference proteome</keyword>
<name>A0A183SRB8_SCHSO</name>
<proteinExistence type="predicted"/>
<feature type="region of interest" description="Disordered" evidence="1">
    <location>
        <begin position="1"/>
        <end position="28"/>
    </location>
</feature>
<reference evidence="4" key="1">
    <citation type="submission" date="2016-06" db="UniProtKB">
        <authorList>
            <consortium name="WormBaseParasite"/>
        </authorList>
    </citation>
    <scope>IDENTIFICATION</scope>
</reference>